<organism evidence="3 4">
    <name type="scientific">Exidia glandulosa HHB12029</name>
    <dbReference type="NCBI Taxonomy" id="1314781"/>
    <lineage>
        <taxon>Eukaryota</taxon>
        <taxon>Fungi</taxon>
        <taxon>Dikarya</taxon>
        <taxon>Basidiomycota</taxon>
        <taxon>Agaricomycotina</taxon>
        <taxon>Agaricomycetes</taxon>
        <taxon>Auriculariales</taxon>
        <taxon>Exidiaceae</taxon>
        <taxon>Exidia</taxon>
    </lineage>
</organism>
<dbReference type="OrthoDB" id="8048523at2759"/>
<dbReference type="Proteomes" id="UP000077266">
    <property type="component" value="Unassembled WGS sequence"/>
</dbReference>
<feature type="region of interest" description="Disordered" evidence="1">
    <location>
        <begin position="1"/>
        <end position="21"/>
    </location>
</feature>
<dbReference type="InParanoid" id="A0A166AJF5"/>
<feature type="domain" description="CTLH/CRA C-terminal to LisH motif" evidence="2">
    <location>
        <begin position="145"/>
        <end position="307"/>
    </location>
</feature>
<dbReference type="EMBL" id="KV426008">
    <property type="protein sequence ID" value="KZV92469.1"/>
    <property type="molecule type" value="Genomic_DNA"/>
</dbReference>
<dbReference type="STRING" id="1314781.A0A166AJF5"/>
<keyword evidence="4" id="KW-1185">Reference proteome</keyword>
<dbReference type="Pfam" id="PF10607">
    <property type="entry name" value="CTLH"/>
    <property type="match status" value="1"/>
</dbReference>
<evidence type="ECO:0000313" key="3">
    <source>
        <dbReference type="EMBL" id="KZV92469.1"/>
    </source>
</evidence>
<evidence type="ECO:0000259" key="2">
    <source>
        <dbReference type="Pfam" id="PF10607"/>
    </source>
</evidence>
<dbReference type="InterPro" id="IPR024964">
    <property type="entry name" value="CTLH/CRA"/>
</dbReference>
<evidence type="ECO:0000313" key="4">
    <source>
        <dbReference type="Proteomes" id="UP000077266"/>
    </source>
</evidence>
<dbReference type="AlphaFoldDB" id="A0A166AJF5"/>
<feature type="compositionally biased region" description="Polar residues" evidence="1">
    <location>
        <begin position="174"/>
        <end position="187"/>
    </location>
</feature>
<name>A0A166AJF5_EXIGL</name>
<proteinExistence type="predicted"/>
<protein>
    <recommendedName>
        <fullName evidence="2">CTLH/CRA C-terminal to LisH motif domain-containing protein</fullName>
    </recommendedName>
</protein>
<reference evidence="3 4" key="1">
    <citation type="journal article" date="2016" name="Mol. Biol. Evol.">
        <title>Comparative Genomics of Early-Diverging Mushroom-Forming Fungi Provides Insights into the Origins of Lignocellulose Decay Capabilities.</title>
        <authorList>
            <person name="Nagy L.G."/>
            <person name="Riley R."/>
            <person name="Tritt A."/>
            <person name="Adam C."/>
            <person name="Daum C."/>
            <person name="Floudas D."/>
            <person name="Sun H."/>
            <person name="Yadav J.S."/>
            <person name="Pangilinan J."/>
            <person name="Larsson K.H."/>
            <person name="Matsuura K."/>
            <person name="Barry K."/>
            <person name="Labutti K."/>
            <person name="Kuo R."/>
            <person name="Ohm R.A."/>
            <person name="Bhattacharya S.S."/>
            <person name="Shirouzu T."/>
            <person name="Yoshinaga Y."/>
            <person name="Martin F.M."/>
            <person name="Grigoriev I.V."/>
            <person name="Hibbett D.S."/>
        </authorList>
    </citation>
    <scope>NUCLEOTIDE SEQUENCE [LARGE SCALE GENOMIC DNA]</scope>
    <source>
        <strain evidence="3 4">HHB12029</strain>
    </source>
</reference>
<evidence type="ECO:0000256" key="1">
    <source>
        <dbReference type="SAM" id="MobiDB-lite"/>
    </source>
</evidence>
<sequence>MAPAPRVRLPPATTTSQSTSAGKTYDLAAGNLRQLVLEYLEHNCYGGTLRALQGELDAHGISRVDVKGKGKETVPSPMDVDLVMFDPAASYQLEISSLPPLPDDHDDDMLDMNLPTHANLNDTIMEEDDEDASNSADDDRSRMALRTEIRNAILSGDIAHATSLLETHFPSVIRPSTSTKPRPQSHTPPAWLPSLAPPHISLNLRIQAFIESLRSSSSTSITHSLALGRALNAEIGLLKDAHYTAEWALVGALLAYSDPETEAPVSMRRYMTRERKEAVAAQVDRAVLWSLDLPPASKLECAVRQNMAVWSASHDLKVPLDESAIPPGIDPPIPPVEGGGMDAEMVRAQKLVPLFDFHEWMGRKAVVKSGKDARRSA</sequence>
<gene>
    <name evidence="3" type="ORF">EXIGLDRAFT_836465</name>
</gene>
<accession>A0A166AJF5</accession>
<feature type="region of interest" description="Disordered" evidence="1">
    <location>
        <begin position="173"/>
        <end position="193"/>
    </location>
</feature>